<dbReference type="Proteomes" id="UP000654670">
    <property type="component" value="Unassembled WGS sequence"/>
</dbReference>
<reference evidence="2" key="2">
    <citation type="submission" date="2020-09" db="EMBL/GenBank/DDBJ databases">
        <authorList>
            <person name="Sun Q."/>
            <person name="Ohkuma M."/>
        </authorList>
    </citation>
    <scope>NUCLEOTIDE SEQUENCE</scope>
    <source>
        <strain evidence="2">JCM 15325</strain>
    </source>
</reference>
<evidence type="ECO:0000313" key="2">
    <source>
        <dbReference type="EMBL" id="GGL65179.1"/>
    </source>
</evidence>
<evidence type="ECO:0000259" key="1">
    <source>
        <dbReference type="Pfam" id="PF22790"/>
    </source>
</evidence>
<protein>
    <recommendedName>
        <fullName evidence="1">YkoP-like domain-containing protein</fullName>
    </recommendedName>
</protein>
<dbReference type="EMBL" id="BMOK01000022">
    <property type="protein sequence ID" value="GGL65179.1"/>
    <property type="molecule type" value="Genomic_DNA"/>
</dbReference>
<accession>A0A917S924</accession>
<name>A0A917S924_9BACL</name>
<reference evidence="2" key="1">
    <citation type="journal article" date="2014" name="Int. J. Syst. Evol. Microbiol.">
        <title>Complete genome sequence of Corynebacterium casei LMG S-19264T (=DSM 44701T), isolated from a smear-ripened cheese.</title>
        <authorList>
            <consortium name="US DOE Joint Genome Institute (JGI-PGF)"/>
            <person name="Walter F."/>
            <person name="Albersmeier A."/>
            <person name="Kalinowski J."/>
            <person name="Ruckert C."/>
        </authorList>
    </citation>
    <scope>NUCLEOTIDE SEQUENCE</scope>
    <source>
        <strain evidence="2">JCM 15325</strain>
    </source>
</reference>
<proteinExistence type="predicted"/>
<dbReference type="InterPro" id="IPR054467">
    <property type="entry name" value="YkoP-like_dom"/>
</dbReference>
<gene>
    <name evidence="2" type="ORF">GCM10007968_31480</name>
</gene>
<dbReference type="RefSeq" id="WP_373292398.1">
    <property type="nucleotide sequence ID" value="NZ_BMOK01000022.1"/>
</dbReference>
<organism evidence="2 3">
    <name type="scientific">Sporolactobacillus putidus</name>
    <dbReference type="NCBI Taxonomy" id="492735"/>
    <lineage>
        <taxon>Bacteria</taxon>
        <taxon>Bacillati</taxon>
        <taxon>Bacillota</taxon>
        <taxon>Bacilli</taxon>
        <taxon>Bacillales</taxon>
        <taxon>Sporolactobacillaceae</taxon>
        <taxon>Sporolactobacillus</taxon>
    </lineage>
</organism>
<evidence type="ECO:0000313" key="3">
    <source>
        <dbReference type="Proteomes" id="UP000654670"/>
    </source>
</evidence>
<dbReference type="Pfam" id="PF22790">
    <property type="entry name" value="YkoP"/>
    <property type="match status" value="1"/>
</dbReference>
<feature type="domain" description="YkoP-like" evidence="1">
    <location>
        <begin position="12"/>
        <end position="77"/>
    </location>
</feature>
<keyword evidence="3" id="KW-1185">Reference proteome</keyword>
<sequence length="83" mass="10008">MSGYGDNLKLFKKCLLGVWFVWEKFYHKSHHLTLRNAEDLLYYKIKPYHGHSLMLNDGERIHQGDLIFELHFNNWTVKSSQRL</sequence>
<comment type="caution">
    <text evidence="2">The sequence shown here is derived from an EMBL/GenBank/DDBJ whole genome shotgun (WGS) entry which is preliminary data.</text>
</comment>
<dbReference type="AlphaFoldDB" id="A0A917S924"/>